<dbReference type="SMART" id="SM00849">
    <property type="entry name" value="Lactamase_B"/>
    <property type="match status" value="1"/>
</dbReference>
<comment type="caution">
    <text evidence="2">The sequence shown here is derived from an EMBL/GenBank/DDBJ whole genome shotgun (WGS) entry which is preliminary data.</text>
</comment>
<dbReference type="SUPFAM" id="SSF56281">
    <property type="entry name" value="Metallo-hydrolase/oxidoreductase"/>
    <property type="match status" value="1"/>
</dbReference>
<protein>
    <submittedName>
        <fullName evidence="2">MBL fold metallo-hydrolase</fullName>
    </submittedName>
</protein>
<dbReference type="EMBL" id="JAGVRK010000001">
    <property type="protein sequence ID" value="MBS2968489.1"/>
    <property type="molecule type" value="Genomic_DNA"/>
</dbReference>
<dbReference type="Proteomes" id="UP000682403">
    <property type="component" value="Unassembled WGS sequence"/>
</dbReference>
<dbReference type="Gene3D" id="3.60.15.10">
    <property type="entry name" value="Ribonuclease Z/Hydroxyacylglutathione hydrolase-like"/>
    <property type="match status" value="1"/>
</dbReference>
<dbReference type="PANTHER" id="PTHR42951">
    <property type="entry name" value="METALLO-BETA-LACTAMASE DOMAIN-CONTAINING"/>
    <property type="match status" value="1"/>
</dbReference>
<evidence type="ECO:0000313" key="3">
    <source>
        <dbReference type="Proteomes" id="UP000682403"/>
    </source>
</evidence>
<organism evidence="2 3">
    <name type="scientific">Metabacillus flavus</name>
    <dbReference type="NCBI Taxonomy" id="2823519"/>
    <lineage>
        <taxon>Bacteria</taxon>
        <taxon>Bacillati</taxon>
        <taxon>Bacillota</taxon>
        <taxon>Bacilli</taxon>
        <taxon>Bacillales</taxon>
        <taxon>Bacillaceae</taxon>
        <taxon>Metabacillus</taxon>
    </lineage>
</organism>
<dbReference type="InterPro" id="IPR001279">
    <property type="entry name" value="Metallo-B-lactamas"/>
</dbReference>
<dbReference type="InterPro" id="IPR036866">
    <property type="entry name" value="RibonucZ/Hydroxyglut_hydro"/>
</dbReference>
<proteinExistence type="predicted"/>
<name>A0ABS5LD17_9BACI</name>
<dbReference type="InterPro" id="IPR050855">
    <property type="entry name" value="NDM-1-like"/>
</dbReference>
<gene>
    <name evidence="2" type="ORF">J9317_06925</name>
</gene>
<keyword evidence="3" id="KW-1185">Reference proteome</keyword>
<accession>A0ABS5LD17</accession>
<feature type="domain" description="Metallo-beta-lactamase" evidence="1">
    <location>
        <begin position="34"/>
        <end position="244"/>
    </location>
</feature>
<sequence>MEYGKDYKHIPAASVTSGHEEEAAPGVFCKTIQIVNVCLIKDQFVNDTWFLVDAGMTGSAESIIEFTESHLPVGVKPKAIILTHGHFDHVGAIIELVEHWSIPVYAHPLEIPYLTGKEDYPEGNTLPEGLMAKLSAFYPNKAINLEYHARELPLDGSIPHLRGWRWIHTPGHTRGHISLFREEDRVLIAGDAFVTVKQESLYHVMIQDQEVSGPPQYFTFQWEEAKDSVLTLEELKPLVAITGHGKPMRGAKLADGLRELALNFEEKAVPASK</sequence>
<evidence type="ECO:0000313" key="2">
    <source>
        <dbReference type="EMBL" id="MBS2968489.1"/>
    </source>
</evidence>
<dbReference type="CDD" id="cd07721">
    <property type="entry name" value="yflN-like_MBL-fold"/>
    <property type="match status" value="1"/>
</dbReference>
<dbReference type="PANTHER" id="PTHR42951:SF17">
    <property type="entry name" value="METALLO-BETA-LACTAMASE DOMAIN-CONTAINING PROTEIN"/>
    <property type="match status" value="1"/>
</dbReference>
<evidence type="ECO:0000259" key="1">
    <source>
        <dbReference type="SMART" id="SM00849"/>
    </source>
</evidence>
<dbReference type="RefSeq" id="WP_211557334.1">
    <property type="nucleotide sequence ID" value="NZ_JAGVRK010000001.1"/>
</dbReference>
<dbReference type="Pfam" id="PF00753">
    <property type="entry name" value="Lactamase_B"/>
    <property type="match status" value="1"/>
</dbReference>
<reference evidence="2 3" key="1">
    <citation type="submission" date="2021-04" db="EMBL/GenBank/DDBJ databases">
        <title>Metabacillus sp. strain KIGAM252 whole genome sequence.</title>
        <authorList>
            <person name="Seo M.-J."/>
            <person name="Cho E.-S."/>
            <person name="Hwang C.Y."/>
            <person name="Yoon D.J."/>
        </authorList>
    </citation>
    <scope>NUCLEOTIDE SEQUENCE [LARGE SCALE GENOMIC DNA]</scope>
    <source>
        <strain evidence="2 3">KIGAM252</strain>
    </source>
</reference>